<evidence type="ECO:0000313" key="2">
    <source>
        <dbReference type="Proteomes" id="UP000186132"/>
    </source>
</evidence>
<reference evidence="1 2" key="1">
    <citation type="submission" date="2016-11" db="EMBL/GenBank/DDBJ databases">
        <authorList>
            <person name="Jaros S."/>
            <person name="Januszkiewicz K."/>
            <person name="Wedrychowicz H."/>
        </authorList>
    </citation>
    <scope>NUCLEOTIDE SEQUENCE [LARGE SCALE GENOMIC DNA]</scope>
    <source>
        <strain evidence="1 2">DSM 45627</strain>
    </source>
</reference>
<keyword evidence="2" id="KW-1185">Reference proteome</keyword>
<dbReference type="AlphaFoldDB" id="A0A1M5DYG6"/>
<evidence type="ECO:0000313" key="1">
    <source>
        <dbReference type="EMBL" id="SHF71881.1"/>
    </source>
</evidence>
<gene>
    <name evidence="1" type="ORF">SAMN05443575_0728</name>
</gene>
<name>A0A1M5DYG6_9ACTN</name>
<sequence length="100" mass="10765">MTLAPPHPTTTFGARIIDMRCSATTAQPGISGDDLDANRCQLLAGHGGEHALMYASTACRQVLAWRADGAPHPSETDWRGLPWMRGYPVPAWFETGSVDA</sequence>
<protein>
    <submittedName>
        <fullName evidence="1">Uncharacterized protein</fullName>
    </submittedName>
</protein>
<organism evidence="1 2">
    <name type="scientific">Jatrophihabitans endophyticus</name>
    <dbReference type="NCBI Taxonomy" id="1206085"/>
    <lineage>
        <taxon>Bacteria</taxon>
        <taxon>Bacillati</taxon>
        <taxon>Actinomycetota</taxon>
        <taxon>Actinomycetes</taxon>
        <taxon>Jatrophihabitantales</taxon>
        <taxon>Jatrophihabitantaceae</taxon>
        <taxon>Jatrophihabitans</taxon>
    </lineage>
</organism>
<dbReference type="EMBL" id="FQVU01000001">
    <property type="protein sequence ID" value="SHF71881.1"/>
    <property type="molecule type" value="Genomic_DNA"/>
</dbReference>
<dbReference type="RefSeq" id="WP_073386001.1">
    <property type="nucleotide sequence ID" value="NZ_FQVU01000001.1"/>
</dbReference>
<dbReference type="STRING" id="1206085.SAMN05443575_0728"/>
<dbReference type="Proteomes" id="UP000186132">
    <property type="component" value="Unassembled WGS sequence"/>
</dbReference>
<accession>A0A1M5DYG6</accession>
<proteinExistence type="predicted"/>